<gene>
    <name evidence="1" type="ORF">S01H1_19642</name>
</gene>
<dbReference type="PANTHER" id="PTHR43113:SF1">
    <property type="entry name" value="1,4-DIHYDROXY-2-NAPHTHOYL-COA SYNTHASE, PEROXISOMAL"/>
    <property type="match status" value="1"/>
</dbReference>
<organism evidence="1">
    <name type="scientific">marine sediment metagenome</name>
    <dbReference type="NCBI Taxonomy" id="412755"/>
    <lineage>
        <taxon>unclassified sequences</taxon>
        <taxon>metagenomes</taxon>
        <taxon>ecological metagenomes</taxon>
    </lineage>
</organism>
<dbReference type="InterPro" id="IPR001753">
    <property type="entry name" value="Enoyl-CoA_hydra/iso"/>
</dbReference>
<evidence type="ECO:0000313" key="1">
    <source>
        <dbReference type="EMBL" id="GAF95749.1"/>
    </source>
</evidence>
<dbReference type="SUPFAM" id="SSF52096">
    <property type="entry name" value="ClpP/crotonase"/>
    <property type="match status" value="1"/>
</dbReference>
<dbReference type="GO" id="GO:0008935">
    <property type="term" value="F:1,4-dihydroxy-2-naphthoyl-CoA synthase activity"/>
    <property type="evidence" value="ECO:0007669"/>
    <property type="project" value="TreeGrafter"/>
</dbReference>
<accession>X0TR89</accession>
<dbReference type="Gene3D" id="3.90.226.10">
    <property type="entry name" value="2-enoyl-CoA Hydratase, Chain A, domain 1"/>
    <property type="match status" value="1"/>
</dbReference>
<sequence length="264" mass="29131">DIIYEMRPGVAKITINRPKAFNAFTSNTMKELVEALEEAVNDDYIGVVVLTGAGNKAFCTGGDAKEAEAGYSSEMFRHTPKVHALIREMPKPVIAAVNGFAIGGGQVLQQICDLSIASETAQLGQAGPMVGSYDAAFGAAYLTRVVGEKKAREIWYLCRRYTAKEALEMGLVNAVVPPDKLEEEVDKWCDEILAKSPGAIRSLKAAFGSMSAEIRGLEILAFDGLWRYYATEEAKYYKESFWEKKKADPLKYRKKELFPGVYDS</sequence>
<dbReference type="Pfam" id="PF00378">
    <property type="entry name" value="ECH_1"/>
    <property type="match status" value="1"/>
</dbReference>
<dbReference type="InterPro" id="IPR014748">
    <property type="entry name" value="Enoyl-CoA_hydra_C"/>
</dbReference>
<dbReference type="AlphaFoldDB" id="X0TR89"/>
<evidence type="ECO:0008006" key="2">
    <source>
        <dbReference type="Google" id="ProtNLM"/>
    </source>
</evidence>
<dbReference type="GO" id="GO:0005829">
    <property type="term" value="C:cytosol"/>
    <property type="evidence" value="ECO:0007669"/>
    <property type="project" value="TreeGrafter"/>
</dbReference>
<dbReference type="InterPro" id="IPR029045">
    <property type="entry name" value="ClpP/crotonase-like_dom_sf"/>
</dbReference>
<protein>
    <recommendedName>
        <fullName evidence="2">1,4-dihydroxy-2-naphthoyl-CoA synthase</fullName>
    </recommendedName>
</protein>
<dbReference type="GO" id="GO:0009234">
    <property type="term" value="P:menaquinone biosynthetic process"/>
    <property type="evidence" value="ECO:0007669"/>
    <property type="project" value="TreeGrafter"/>
</dbReference>
<dbReference type="Gene3D" id="1.10.12.10">
    <property type="entry name" value="Lyase 2-enoyl-coa Hydratase, Chain A, domain 2"/>
    <property type="match status" value="1"/>
</dbReference>
<dbReference type="CDD" id="cd06558">
    <property type="entry name" value="crotonase-like"/>
    <property type="match status" value="1"/>
</dbReference>
<name>X0TR89_9ZZZZ</name>
<dbReference type="EMBL" id="BARS01010634">
    <property type="protein sequence ID" value="GAF95749.1"/>
    <property type="molecule type" value="Genomic_DNA"/>
</dbReference>
<comment type="caution">
    <text evidence="1">The sequence shown here is derived from an EMBL/GenBank/DDBJ whole genome shotgun (WGS) entry which is preliminary data.</text>
</comment>
<feature type="non-terminal residue" evidence="1">
    <location>
        <position position="1"/>
    </location>
</feature>
<dbReference type="PANTHER" id="PTHR43113">
    <property type="entry name" value="NUCLEOSIDE-DIPHOSPHATE-SUGAR EPIMERASE"/>
    <property type="match status" value="1"/>
</dbReference>
<reference evidence="1" key="1">
    <citation type="journal article" date="2014" name="Front. Microbiol.">
        <title>High frequency of phylogenetically diverse reductive dehalogenase-homologous genes in deep subseafloor sedimentary metagenomes.</title>
        <authorList>
            <person name="Kawai M."/>
            <person name="Futagami T."/>
            <person name="Toyoda A."/>
            <person name="Takaki Y."/>
            <person name="Nishi S."/>
            <person name="Hori S."/>
            <person name="Arai W."/>
            <person name="Tsubouchi T."/>
            <person name="Morono Y."/>
            <person name="Uchiyama I."/>
            <person name="Ito T."/>
            <person name="Fujiyama A."/>
            <person name="Inagaki F."/>
            <person name="Takami H."/>
        </authorList>
    </citation>
    <scope>NUCLEOTIDE SEQUENCE</scope>
    <source>
        <strain evidence="1">Expedition CK06-06</strain>
    </source>
</reference>
<proteinExistence type="predicted"/>